<evidence type="ECO:0000313" key="1">
    <source>
        <dbReference type="EMBL" id="TKY91813.1"/>
    </source>
</evidence>
<proteinExistence type="predicted"/>
<organism evidence="1 2">
    <name type="scientific">Candidatus Methanomarinus sp</name>
    <dbReference type="NCBI Taxonomy" id="3386244"/>
    <lineage>
        <taxon>Archaea</taxon>
        <taxon>Methanobacteriati</taxon>
        <taxon>Methanobacteriota</taxon>
        <taxon>Stenosarchaea group</taxon>
        <taxon>Methanomicrobia</taxon>
        <taxon>Methanosarcinales</taxon>
        <taxon>ANME-2 cluster</taxon>
        <taxon>Candidatus Methanocomedenaceae</taxon>
        <taxon>Candidatus Methanomarinus</taxon>
    </lineage>
</organism>
<dbReference type="EMBL" id="QYBA01000126">
    <property type="protein sequence ID" value="TKY91813.1"/>
    <property type="molecule type" value="Genomic_DNA"/>
</dbReference>
<name>A0AC61SB76_9EURY</name>
<accession>A0AC61SB76</accession>
<reference evidence="1" key="1">
    <citation type="submission" date="2018-09" db="EMBL/GenBank/DDBJ databases">
        <title>A genomic encyclopedia of anaerobic methanotrophic archaea.</title>
        <authorList>
            <person name="Skennerton C.T."/>
            <person name="Chadwick G.L."/>
            <person name="Laso-Perez R."/>
            <person name="Leu A.O."/>
            <person name="Speth D.R."/>
            <person name="Yu H."/>
            <person name="Morgan-Lang C."/>
            <person name="Hatzenpichler R."/>
            <person name="Goudeau D."/>
            <person name="Malmstrom R."/>
            <person name="Woyke T."/>
            <person name="Hallam S."/>
            <person name="Tyson G.W."/>
            <person name="Wegener G."/>
            <person name="Boetius A."/>
            <person name="Orphan V.J."/>
        </authorList>
    </citation>
    <scope>NUCLEOTIDE SEQUENCE</scope>
    <source>
        <strain evidence="1">CONS3730D10UFb2</strain>
    </source>
</reference>
<gene>
    <name evidence="1" type="ORF">C5S46_03875</name>
</gene>
<evidence type="ECO:0000313" key="2">
    <source>
        <dbReference type="Proteomes" id="UP000315423"/>
    </source>
</evidence>
<dbReference type="Proteomes" id="UP000315423">
    <property type="component" value="Unassembled WGS sequence"/>
</dbReference>
<sequence>MFLNIKLYIICPLLLNMQKNFIKNEQAIDTIPLKLIVYLTLIGIILLLAAIGLKNAIPPMDTSIMEQQITRIKPSVEQMQSGYARDLADPNAPTGNIRSIELTLPDSLEYLSFGVDPDPDNNGILIDTPPGFVTENGNVIYYKLTGTGKNIIQLDDRVHLREGVKNDNCWMPNIVDGFHQALVVDGSSQTLTFELVSDRDMTYTLIHLTDDVNAYINP</sequence>
<comment type="caution">
    <text evidence="1">The sequence shown here is derived from an EMBL/GenBank/DDBJ whole genome shotgun (WGS) entry which is preliminary data.</text>
</comment>
<protein>
    <submittedName>
        <fullName evidence="1">Uncharacterized protein</fullName>
    </submittedName>
</protein>